<sequence length="708" mass="77729">MNHQLTDENVQGLLDPLVHIPQNVSTTSLTSVQVSPSWRSSDPKYTTSTDSKDTYIGELYGVTKGKGFDLVTTSEREREELAYQLLASLPRSKLAGIQRRIAPLLQFDLVASLPPEISLIILRQLPAPCLLVCSLVCRRWNILANDSALWRRLCDHRGWKWKSEAAAPLINANTMKVKDSPPSHREDRDEDEGMGDEEESEDEGSGADITEMTEIPFDPEMDSGFGSIVGDETNMEDILPPSDFVSPSASNLHQMQRSESASTSRSVTRSYQSVKHIPAALRPDYKLLHQTHTLMSNRVRRGEYRLRVLPGAEGGGHTAAVYCLWLWTYSGSSQDSSPRQVLFTGSKDRTVREWDLCTGQVRRVIEGIHQSSVLSLCVASSRNQPSTGEERDTGAQSGDEDLLVSGGSDRRVVIWDLGKDKLVSVLWDHEDSVLCVRVDGGRLATCSKDRTIRTYAFPSLKRQYVFRAHRAAVNAVSLAGDILVSASGDRSVRVWDARTGSLMSTFEDHHGRGIASIEYKPPFLLSGSSDSHLRMFDVTTSQGWSTCPEFDHPATGSPSQPVNTGTTTNTGAGGTPSSITGPMSSLHLHSSLSQSLSDPAHSGHVQSAVVCSMCRAITTVSARRQERHTHLVRSVALGDEFAFSGSYDLSIKVWDRNTGALVTDLTGGHTGRIFCIGFDCTKIVSCGEDQRICIWDFSHGIDTSFINL</sequence>
<dbReference type="Proteomes" id="UP000790377">
    <property type="component" value="Unassembled WGS sequence"/>
</dbReference>
<name>A0ACB8A9B5_9AGAM</name>
<organism evidence="1 2">
    <name type="scientific">Hygrophoropsis aurantiaca</name>
    <dbReference type="NCBI Taxonomy" id="72124"/>
    <lineage>
        <taxon>Eukaryota</taxon>
        <taxon>Fungi</taxon>
        <taxon>Dikarya</taxon>
        <taxon>Basidiomycota</taxon>
        <taxon>Agaricomycotina</taxon>
        <taxon>Agaricomycetes</taxon>
        <taxon>Agaricomycetidae</taxon>
        <taxon>Boletales</taxon>
        <taxon>Coniophorineae</taxon>
        <taxon>Hygrophoropsidaceae</taxon>
        <taxon>Hygrophoropsis</taxon>
    </lineage>
</organism>
<evidence type="ECO:0000313" key="2">
    <source>
        <dbReference type="Proteomes" id="UP000790377"/>
    </source>
</evidence>
<proteinExistence type="predicted"/>
<dbReference type="EMBL" id="MU267738">
    <property type="protein sequence ID" value="KAH7909854.1"/>
    <property type="molecule type" value="Genomic_DNA"/>
</dbReference>
<reference evidence="1" key="1">
    <citation type="journal article" date="2021" name="New Phytol.">
        <title>Evolutionary innovations through gain and loss of genes in the ectomycorrhizal Boletales.</title>
        <authorList>
            <person name="Wu G."/>
            <person name="Miyauchi S."/>
            <person name="Morin E."/>
            <person name="Kuo A."/>
            <person name="Drula E."/>
            <person name="Varga T."/>
            <person name="Kohler A."/>
            <person name="Feng B."/>
            <person name="Cao Y."/>
            <person name="Lipzen A."/>
            <person name="Daum C."/>
            <person name="Hundley H."/>
            <person name="Pangilinan J."/>
            <person name="Johnson J."/>
            <person name="Barry K."/>
            <person name="LaButti K."/>
            <person name="Ng V."/>
            <person name="Ahrendt S."/>
            <person name="Min B."/>
            <person name="Choi I.G."/>
            <person name="Park H."/>
            <person name="Plett J.M."/>
            <person name="Magnuson J."/>
            <person name="Spatafora J.W."/>
            <person name="Nagy L.G."/>
            <person name="Henrissat B."/>
            <person name="Grigoriev I.V."/>
            <person name="Yang Z.L."/>
            <person name="Xu J."/>
            <person name="Martin F.M."/>
        </authorList>
    </citation>
    <scope>NUCLEOTIDE SEQUENCE</scope>
    <source>
        <strain evidence="1">ATCC 28755</strain>
    </source>
</reference>
<gene>
    <name evidence="1" type="ORF">BJ138DRAFT_1154253</name>
</gene>
<comment type="caution">
    <text evidence="1">The sequence shown here is derived from an EMBL/GenBank/DDBJ whole genome shotgun (WGS) entry which is preliminary data.</text>
</comment>
<keyword evidence="2" id="KW-1185">Reference proteome</keyword>
<protein>
    <submittedName>
        <fullName evidence="1">WD40-repeat-containing domain protein</fullName>
    </submittedName>
</protein>
<accession>A0ACB8A9B5</accession>
<evidence type="ECO:0000313" key="1">
    <source>
        <dbReference type="EMBL" id="KAH7909854.1"/>
    </source>
</evidence>